<accession>A0A0H4INP8</accession>
<evidence type="ECO:0000313" key="1">
    <source>
        <dbReference type="EMBL" id="AKO61642.1"/>
    </source>
</evidence>
<dbReference type="RefSeq" id="YP_010077835.1">
    <property type="nucleotide sequence ID" value="NC_054952.1"/>
</dbReference>
<name>A0A0H4INP8_9CAUD</name>
<dbReference type="GeneID" id="65066751"/>
<dbReference type="KEGG" id="vg:65066751"/>
<protein>
    <submittedName>
        <fullName evidence="1">Uncharacterized protein</fullName>
    </submittedName>
</protein>
<sequence length="114" mass="12987">MRRLESYSDPIETAGKRLRALIESDERIVAFAKEPDGVFIYTNSSEWVCDGTLSGTFRGDNVTDAIRWYKQNVVACPPGCTYCKDRGWYWSMSLAPYRIQCSCQPDEDESIIGK</sequence>
<dbReference type="EMBL" id="KR560069">
    <property type="protein sequence ID" value="AKO61642.1"/>
    <property type="molecule type" value="Genomic_DNA"/>
</dbReference>
<organism evidence="1 2">
    <name type="scientific">Stenotrophomonas phage IME-SM1</name>
    <dbReference type="NCBI Taxonomy" id="1654717"/>
    <lineage>
        <taxon>Viruses</taxon>
        <taxon>Duplodnaviria</taxon>
        <taxon>Heunggongvirae</taxon>
        <taxon>Uroviricota</taxon>
        <taxon>Caudoviricetes</taxon>
        <taxon>Menderavirus</taxon>
        <taxon>Menderavirus IMESM1</taxon>
    </lineage>
</organism>
<proteinExistence type="predicted"/>
<reference evidence="1 2" key="1">
    <citation type="submission" date="2015-05" db="EMBL/GenBank/DDBJ databases">
        <authorList>
            <person name="Liu X."/>
            <person name="Tong Y."/>
            <person name="Huang Y."/>
            <person name="Fan H."/>
            <person name="An X."/>
            <person name="Mi Z."/>
            <person name="Zhang Z."/>
        </authorList>
    </citation>
    <scope>NUCLEOTIDE SEQUENCE [LARGE SCALE GENOMIC DNA]</scope>
</reference>
<dbReference type="Proteomes" id="UP000224291">
    <property type="component" value="Segment"/>
</dbReference>
<evidence type="ECO:0000313" key="2">
    <source>
        <dbReference type="Proteomes" id="UP000224291"/>
    </source>
</evidence>
<keyword evidence="2" id="KW-1185">Reference proteome</keyword>